<dbReference type="EMBL" id="JAPWTK010000316">
    <property type="protein sequence ID" value="KAJ8942722.1"/>
    <property type="molecule type" value="Genomic_DNA"/>
</dbReference>
<dbReference type="Pfam" id="PF00151">
    <property type="entry name" value="Lipase"/>
    <property type="match status" value="1"/>
</dbReference>
<sequence>MPSYLETGDYNVIGMDWSALCEFEYLSATRGVRIAGRYLGEFLNWLEQMGVPLETIHIIGHSMGAHVAGVAGGRVGKGRIARITGLDPARPGFENARIEHKLDHEDASLVDVVHTYVRLLSLQSPIGHIDFYPNGGRFQPGCPDFTEI</sequence>
<keyword evidence="7" id="KW-1185">Reference proteome</keyword>
<dbReference type="GO" id="GO:0016298">
    <property type="term" value="F:lipase activity"/>
    <property type="evidence" value="ECO:0007669"/>
    <property type="project" value="InterPro"/>
</dbReference>
<gene>
    <name evidence="6" type="ORF">NQ318_017021</name>
</gene>
<keyword evidence="3" id="KW-0964">Secreted</keyword>
<evidence type="ECO:0000256" key="2">
    <source>
        <dbReference type="ARBA" id="ARBA00010701"/>
    </source>
</evidence>
<dbReference type="InterPro" id="IPR013818">
    <property type="entry name" value="Lipase"/>
</dbReference>
<evidence type="ECO:0000256" key="4">
    <source>
        <dbReference type="RuleBase" id="RU004262"/>
    </source>
</evidence>
<protein>
    <recommendedName>
        <fullName evidence="5">Lipase domain-containing protein</fullName>
    </recommendedName>
</protein>
<proteinExistence type="inferred from homology"/>
<evidence type="ECO:0000256" key="1">
    <source>
        <dbReference type="ARBA" id="ARBA00004613"/>
    </source>
</evidence>
<dbReference type="InterPro" id="IPR029058">
    <property type="entry name" value="AB_hydrolase_fold"/>
</dbReference>
<dbReference type="Gene3D" id="3.40.50.1820">
    <property type="entry name" value="alpha/beta hydrolase"/>
    <property type="match status" value="1"/>
</dbReference>
<dbReference type="Proteomes" id="UP001162162">
    <property type="component" value="Unassembled WGS sequence"/>
</dbReference>
<dbReference type="InterPro" id="IPR000734">
    <property type="entry name" value="TAG_lipase"/>
</dbReference>
<dbReference type="GO" id="GO:0005615">
    <property type="term" value="C:extracellular space"/>
    <property type="evidence" value="ECO:0007669"/>
    <property type="project" value="TreeGrafter"/>
</dbReference>
<accession>A0AAV8XUC4</accession>
<feature type="domain" description="Lipase" evidence="5">
    <location>
        <begin position="9"/>
        <end position="146"/>
    </location>
</feature>
<dbReference type="PRINTS" id="PR00821">
    <property type="entry name" value="TAGLIPASE"/>
</dbReference>
<feature type="non-terminal residue" evidence="6">
    <location>
        <position position="148"/>
    </location>
</feature>
<organism evidence="6 7">
    <name type="scientific">Aromia moschata</name>
    <dbReference type="NCBI Taxonomy" id="1265417"/>
    <lineage>
        <taxon>Eukaryota</taxon>
        <taxon>Metazoa</taxon>
        <taxon>Ecdysozoa</taxon>
        <taxon>Arthropoda</taxon>
        <taxon>Hexapoda</taxon>
        <taxon>Insecta</taxon>
        <taxon>Pterygota</taxon>
        <taxon>Neoptera</taxon>
        <taxon>Endopterygota</taxon>
        <taxon>Coleoptera</taxon>
        <taxon>Polyphaga</taxon>
        <taxon>Cucujiformia</taxon>
        <taxon>Chrysomeloidea</taxon>
        <taxon>Cerambycidae</taxon>
        <taxon>Cerambycinae</taxon>
        <taxon>Callichromatini</taxon>
        <taxon>Aromia</taxon>
    </lineage>
</organism>
<evidence type="ECO:0000259" key="5">
    <source>
        <dbReference type="Pfam" id="PF00151"/>
    </source>
</evidence>
<evidence type="ECO:0000313" key="6">
    <source>
        <dbReference type="EMBL" id="KAJ8942722.1"/>
    </source>
</evidence>
<dbReference type="PANTHER" id="PTHR11610:SF173">
    <property type="entry name" value="LIPASE DOMAIN-CONTAINING PROTEIN-RELATED"/>
    <property type="match status" value="1"/>
</dbReference>
<dbReference type="SUPFAM" id="SSF53474">
    <property type="entry name" value="alpha/beta-Hydrolases"/>
    <property type="match status" value="1"/>
</dbReference>
<dbReference type="GO" id="GO:0017171">
    <property type="term" value="F:serine hydrolase activity"/>
    <property type="evidence" value="ECO:0007669"/>
    <property type="project" value="TreeGrafter"/>
</dbReference>
<comment type="caution">
    <text evidence="6">The sequence shown here is derived from an EMBL/GenBank/DDBJ whole genome shotgun (WGS) entry which is preliminary data.</text>
</comment>
<name>A0AAV8XUC4_9CUCU</name>
<evidence type="ECO:0000313" key="7">
    <source>
        <dbReference type="Proteomes" id="UP001162162"/>
    </source>
</evidence>
<evidence type="ECO:0000256" key="3">
    <source>
        <dbReference type="ARBA" id="ARBA00022525"/>
    </source>
</evidence>
<reference evidence="6" key="1">
    <citation type="journal article" date="2023" name="Insect Mol. Biol.">
        <title>Genome sequencing provides insights into the evolution of gene families encoding plant cell wall-degrading enzymes in longhorned beetles.</title>
        <authorList>
            <person name="Shin N.R."/>
            <person name="Okamura Y."/>
            <person name="Kirsch R."/>
            <person name="Pauchet Y."/>
        </authorList>
    </citation>
    <scope>NUCLEOTIDE SEQUENCE</scope>
    <source>
        <strain evidence="6">AMC_N1</strain>
    </source>
</reference>
<dbReference type="PANTHER" id="PTHR11610">
    <property type="entry name" value="LIPASE"/>
    <property type="match status" value="1"/>
</dbReference>
<comment type="subcellular location">
    <subcellularLocation>
        <location evidence="1">Secreted</location>
    </subcellularLocation>
</comment>
<dbReference type="AlphaFoldDB" id="A0AAV8XUC4"/>
<comment type="similarity">
    <text evidence="2 4">Belongs to the AB hydrolase superfamily. Lipase family.</text>
</comment>
<dbReference type="GO" id="GO:0016042">
    <property type="term" value="P:lipid catabolic process"/>
    <property type="evidence" value="ECO:0007669"/>
    <property type="project" value="TreeGrafter"/>
</dbReference>